<keyword evidence="4 11" id="KW-0812">Transmembrane</keyword>
<evidence type="ECO:0000256" key="8">
    <source>
        <dbReference type="ARBA" id="ARBA00022967"/>
    </source>
</evidence>
<dbReference type="EMBL" id="CP003346">
    <property type="protein sequence ID" value="AGA77774.1"/>
    <property type="molecule type" value="Genomic_DNA"/>
</dbReference>
<dbReference type="STRING" id="926556.Echvi_1509"/>
<dbReference type="OrthoDB" id="1488806at2"/>
<dbReference type="InterPro" id="IPR006121">
    <property type="entry name" value="HMA_dom"/>
</dbReference>
<dbReference type="GO" id="GO:0043682">
    <property type="term" value="F:P-type divalent copper transporter activity"/>
    <property type="evidence" value="ECO:0007669"/>
    <property type="project" value="TreeGrafter"/>
</dbReference>
<dbReference type="GO" id="GO:0005507">
    <property type="term" value="F:copper ion binding"/>
    <property type="evidence" value="ECO:0007669"/>
    <property type="project" value="TreeGrafter"/>
</dbReference>
<evidence type="ECO:0000256" key="1">
    <source>
        <dbReference type="ARBA" id="ARBA00004651"/>
    </source>
</evidence>
<evidence type="ECO:0000256" key="5">
    <source>
        <dbReference type="ARBA" id="ARBA00022723"/>
    </source>
</evidence>
<dbReference type="InterPro" id="IPR036163">
    <property type="entry name" value="HMA_dom_sf"/>
</dbReference>
<evidence type="ECO:0000256" key="11">
    <source>
        <dbReference type="RuleBase" id="RU362081"/>
    </source>
</evidence>
<dbReference type="PRINTS" id="PR00119">
    <property type="entry name" value="CATATPASE"/>
</dbReference>
<dbReference type="Pfam" id="PF00702">
    <property type="entry name" value="Hydrolase"/>
    <property type="match status" value="1"/>
</dbReference>
<keyword evidence="7 11" id="KW-0067">ATP-binding</keyword>
<comment type="similarity">
    <text evidence="2 11">Belongs to the cation transport ATPase (P-type) (TC 3.A.3) family. Type IB subfamily.</text>
</comment>
<feature type="transmembrane region" description="Helical" evidence="11">
    <location>
        <begin position="147"/>
        <end position="163"/>
    </location>
</feature>
<dbReference type="PANTHER" id="PTHR43520:SF8">
    <property type="entry name" value="P-TYPE CU(+) TRANSPORTER"/>
    <property type="match status" value="1"/>
</dbReference>
<dbReference type="FunFam" id="2.70.150.10:FF:000020">
    <property type="entry name" value="Copper-exporting P-type ATPase A"/>
    <property type="match status" value="1"/>
</dbReference>
<dbReference type="KEGG" id="evi:Echvi_1509"/>
<dbReference type="GO" id="GO:0055070">
    <property type="term" value="P:copper ion homeostasis"/>
    <property type="evidence" value="ECO:0007669"/>
    <property type="project" value="TreeGrafter"/>
</dbReference>
<evidence type="ECO:0000256" key="6">
    <source>
        <dbReference type="ARBA" id="ARBA00022741"/>
    </source>
</evidence>
<protein>
    <submittedName>
        <fullName evidence="13">Copper/silver-translocating P-type ATPase</fullName>
    </submittedName>
</protein>
<dbReference type="HOGENOM" id="CLU_001771_0_3_10"/>
<feature type="transmembrane region" description="Helical" evidence="11">
    <location>
        <begin position="679"/>
        <end position="701"/>
    </location>
</feature>
<keyword evidence="14" id="KW-1185">Reference proteome</keyword>
<dbReference type="SFLD" id="SFLDG00002">
    <property type="entry name" value="C1.7:_P-type_atpase_like"/>
    <property type="match status" value="1"/>
</dbReference>
<dbReference type="CDD" id="cd00371">
    <property type="entry name" value="HMA"/>
    <property type="match status" value="1"/>
</dbReference>
<proteinExistence type="inferred from homology"/>
<accession>L0FV44</accession>
<dbReference type="PANTHER" id="PTHR43520">
    <property type="entry name" value="ATP7, ISOFORM B"/>
    <property type="match status" value="1"/>
</dbReference>
<keyword evidence="3 11" id="KW-1003">Cell membrane</keyword>
<dbReference type="NCBIfam" id="TIGR01525">
    <property type="entry name" value="ATPase-IB_hvy"/>
    <property type="match status" value="1"/>
</dbReference>
<dbReference type="InterPro" id="IPR023299">
    <property type="entry name" value="ATPase_P-typ_cyto_dom_N"/>
</dbReference>
<dbReference type="AlphaFoldDB" id="L0FV44"/>
<dbReference type="PATRIC" id="fig|926556.3.peg.1600"/>
<feature type="transmembrane region" description="Helical" evidence="11">
    <location>
        <begin position="335"/>
        <end position="356"/>
    </location>
</feature>
<dbReference type="PROSITE" id="PS00154">
    <property type="entry name" value="ATPASE_E1_E2"/>
    <property type="match status" value="1"/>
</dbReference>
<dbReference type="InterPro" id="IPR023214">
    <property type="entry name" value="HAD_sf"/>
</dbReference>
<dbReference type="InterPro" id="IPR008250">
    <property type="entry name" value="ATPase_P-typ_transduc_dom_A_sf"/>
</dbReference>
<dbReference type="SUPFAM" id="SSF55008">
    <property type="entry name" value="HMA, heavy metal-associated domain"/>
    <property type="match status" value="1"/>
</dbReference>
<dbReference type="SFLD" id="SFLDF00027">
    <property type="entry name" value="p-type_atpase"/>
    <property type="match status" value="1"/>
</dbReference>
<dbReference type="InterPro" id="IPR023298">
    <property type="entry name" value="ATPase_P-typ_TM_dom_sf"/>
</dbReference>
<keyword evidence="5 11" id="KW-0479">Metal-binding</keyword>
<dbReference type="InterPro" id="IPR017969">
    <property type="entry name" value="Heavy-metal-associated_CS"/>
</dbReference>
<dbReference type="NCBIfam" id="TIGR01494">
    <property type="entry name" value="ATPase_P-type"/>
    <property type="match status" value="1"/>
</dbReference>
<dbReference type="Pfam" id="PF00403">
    <property type="entry name" value="HMA"/>
    <property type="match status" value="1"/>
</dbReference>
<keyword evidence="8" id="KW-1278">Translocase</keyword>
<dbReference type="NCBIfam" id="TIGR01511">
    <property type="entry name" value="ATPase-IB1_Cu"/>
    <property type="match status" value="1"/>
</dbReference>
<dbReference type="Pfam" id="PF00122">
    <property type="entry name" value="E1-E2_ATPase"/>
    <property type="match status" value="1"/>
</dbReference>
<feature type="transmembrane region" description="Helical" evidence="11">
    <location>
        <begin position="183"/>
        <end position="201"/>
    </location>
</feature>
<gene>
    <name evidence="13" type="ordered locus">Echvi_1509</name>
</gene>
<organism evidence="13 14">
    <name type="scientific">Echinicola vietnamensis (strain DSM 17526 / LMG 23754 / KMM 6221)</name>
    <dbReference type="NCBI Taxonomy" id="926556"/>
    <lineage>
        <taxon>Bacteria</taxon>
        <taxon>Pseudomonadati</taxon>
        <taxon>Bacteroidota</taxon>
        <taxon>Cytophagia</taxon>
        <taxon>Cytophagales</taxon>
        <taxon>Cyclobacteriaceae</taxon>
        <taxon>Echinicola</taxon>
    </lineage>
</organism>
<evidence type="ECO:0000259" key="12">
    <source>
        <dbReference type="PROSITE" id="PS50846"/>
    </source>
</evidence>
<feature type="domain" description="HMA" evidence="12">
    <location>
        <begin position="3"/>
        <end position="68"/>
    </location>
</feature>
<dbReference type="Gene3D" id="2.70.150.10">
    <property type="entry name" value="Calcium-transporting ATPase, cytoplasmic transduction domain A"/>
    <property type="match status" value="1"/>
</dbReference>
<dbReference type="Gene3D" id="3.40.50.1000">
    <property type="entry name" value="HAD superfamily/HAD-like"/>
    <property type="match status" value="1"/>
</dbReference>
<dbReference type="SUPFAM" id="SSF56784">
    <property type="entry name" value="HAD-like"/>
    <property type="match status" value="1"/>
</dbReference>
<dbReference type="CDD" id="cd02094">
    <property type="entry name" value="P-type_ATPase_Cu-like"/>
    <property type="match status" value="1"/>
</dbReference>
<feature type="transmembrane region" description="Helical" evidence="11">
    <location>
        <begin position="707"/>
        <end position="726"/>
    </location>
</feature>
<evidence type="ECO:0000256" key="10">
    <source>
        <dbReference type="ARBA" id="ARBA00023136"/>
    </source>
</evidence>
<reference evidence="14" key="1">
    <citation type="submission" date="2012-02" db="EMBL/GenBank/DDBJ databases">
        <title>The complete genome of Echinicola vietnamensis DSM 17526.</title>
        <authorList>
            <person name="Lucas S."/>
            <person name="Copeland A."/>
            <person name="Lapidus A."/>
            <person name="Glavina del Rio T."/>
            <person name="Dalin E."/>
            <person name="Tice H."/>
            <person name="Bruce D."/>
            <person name="Goodwin L."/>
            <person name="Pitluck S."/>
            <person name="Peters L."/>
            <person name="Ovchinnikova G."/>
            <person name="Teshima H."/>
            <person name="Kyrpides N."/>
            <person name="Mavromatis K."/>
            <person name="Ivanova N."/>
            <person name="Brettin T."/>
            <person name="Detter J.C."/>
            <person name="Han C."/>
            <person name="Larimer F."/>
            <person name="Land M."/>
            <person name="Hauser L."/>
            <person name="Markowitz V."/>
            <person name="Cheng J.-F."/>
            <person name="Hugenholtz P."/>
            <person name="Woyke T."/>
            <person name="Wu D."/>
            <person name="Brambilla E."/>
            <person name="Klenk H.-P."/>
            <person name="Eisen J.A."/>
        </authorList>
    </citation>
    <scope>NUCLEOTIDE SEQUENCE [LARGE SCALE GENOMIC DNA]</scope>
    <source>
        <strain evidence="14">DSM 17526 / LMG 23754 / KMM 6221</strain>
    </source>
</reference>
<keyword evidence="10 11" id="KW-0472">Membrane</keyword>
<dbReference type="InterPro" id="IPR036412">
    <property type="entry name" value="HAD-like_sf"/>
</dbReference>
<evidence type="ECO:0000313" key="14">
    <source>
        <dbReference type="Proteomes" id="UP000010796"/>
    </source>
</evidence>
<dbReference type="RefSeq" id="WP_015265337.1">
    <property type="nucleotide sequence ID" value="NC_019904.1"/>
</dbReference>
<evidence type="ECO:0000256" key="7">
    <source>
        <dbReference type="ARBA" id="ARBA00022840"/>
    </source>
</evidence>
<feature type="transmembrane region" description="Helical" evidence="11">
    <location>
        <begin position="118"/>
        <end position="135"/>
    </location>
</feature>
<evidence type="ECO:0000256" key="2">
    <source>
        <dbReference type="ARBA" id="ARBA00006024"/>
    </source>
</evidence>
<dbReference type="SUPFAM" id="SSF81665">
    <property type="entry name" value="Calcium ATPase, transmembrane domain M"/>
    <property type="match status" value="1"/>
</dbReference>
<dbReference type="GO" id="GO:0060003">
    <property type="term" value="P:copper ion export"/>
    <property type="evidence" value="ECO:0007669"/>
    <property type="project" value="UniProtKB-ARBA"/>
</dbReference>
<comment type="subcellular location">
    <subcellularLocation>
        <location evidence="1">Cell membrane</location>
        <topology evidence="1">Multi-pass membrane protein</topology>
    </subcellularLocation>
</comment>
<feature type="transmembrane region" description="Helical" evidence="11">
    <location>
        <begin position="92"/>
        <end position="112"/>
    </location>
</feature>
<dbReference type="eggNOG" id="COG2217">
    <property type="taxonomic scope" value="Bacteria"/>
</dbReference>
<dbReference type="GO" id="GO:0005524">
    <property type="term" value="F:ATP binding"/>
    <property type="evidence" value="ECO:0007669"/>
    <property type="project" value="UniProtKB-UniRule"/>
</dbReference>
<sequence>MSNKIEWPVTGMTCAGCANTVEKTLNKQQGVKKATVNFASHTALLELDEKAKPGLLQQAVQEVGYDLIIQQDGDEDPEALQRKAYQDMRKNTYAAGILVVPVFIIGMFLPTIPYANEIMWLLTTPVLFIFGRQFFSNALRQAKHGTANMDTLVAISTGVAYLYSTFNTFFPAWLSQRGITPHVYFEAAGVIIFLILLGRMLESGAKAGTSEALKKLIGLQPNEVTVIDQGQELIKKTGDVLPGDIIRVKPGQKIPLDGKITDGHSFVDESMLTGEPIPAEKQPGDSVFAGTINQQGSFEMAVEQAGHETVLAQIIQKIKEAQGSKAPVQGLVDKITSVFVPVVIGIALLSLVVWGLSGAEDAWLHGMLAFITVLVIACPCALGLATPTAIMAGIGKGASMGMLIKDAESLQTGQSVDTVILDKTGTLTAGKPTVKAIHFSPDIKNEKTALEVMLSMETKSEHPLGMAIVNHLKDQQKAPIEQFQSHTGNGITAVYEGITYAIGKKSWLLENKFKPNPLLTEVEERSLDKGEIVIHLAKKDQIIAVICITDPLKEGSKIAIDRLHEMGMKVHMLTGDQEKTAAVIARELGITTFKAGMLPADKAHYIRALQSDGNKIAMVGDGINDSEALAVADLSIAMGKGTDIAMDVAKVTLLHGDLRQVPEMLLLTQKTVKTIRQNLFWAFIYNAIGIPIAAGVLYPAFGFLLNPMIAGAAMALSSVSVVTNSLRLKNG</sequence>
<dbReference type="PROSITE" id="PS50846">
    <property type="entry name" value="HMA_2"/>
    <property type="match status" value="1"/>
</dbReference>
<evidence type="ECO:0000256" key="3">
    <source>
        <dbReference type="ARBA" id="ARBA00022475"/>
    </source>
</evidence>
<dbReference type="Proteomes" id="UP000010796">
    <property type="component" value="Chromosome"/>
</dbReference>
<evidence type="ECO:0000256" key="9">
    <source>
        <dbReference type="ARBA" id="ARBA00022989"/>
    </source>
</evidence>
<evidence type="ECO:0000313" key="13">
    <source>
        <dbReference type="EMBL" id="AGA77774.1"/>
    </source>
</evidence>
<keyword evidence="9 11" id="KW-1133">Transmembrane helix</keyword>
<dbReference type="Gene3D" id="3.40.1110.10">
    <property type="entry name" value="Calcium-transporting ATPase, cytoplasmic domain N"/>
    <property type="match status" value="1"/>
</dbReference>
<dbReference type="InterPro" id="IPR001757">
    <property type="entry name" value="P_typ_ATPase"/>
</dbReference>
<dbReference type="PROSITE" id="PS01047">
    <property type="entry name" value="HMA_1"/>
    <property type="match status" value="1"/>
</dbReference>
<dbReference type="Gene3D" id="3.30.70.100">
    <property type="match status" value="1"/>
</dbReference>
<dbReference type="PRINTS" id="PR00943">
    <property type="entry name" value="CUATPASE"/>
</dbReference>
<feature type="transmembrane region" description="Helical" evidence="11">
    <location>
        <begin position="362"/>
        <end position="395"/>
    </location>
</feature>
<evidence type="ECO:0000256" key="4">
    <source>
        <dbReference type="ARBA" id="ARBA00022692"/>
    </source>
</evidence>
<name>L0FV44_ECHVK</name>
<dbReference type="InterPro" id="IPR059000">
    <property type="entry name" value="ATPase_P-type_domA"/>
</dbReference>
<keyword evidence="6 11" id="KW-0547">Nucleotide-binding</keyword>
<dbReference type="InterPro" id="IPR044492">
    <property type="entry name" value="P_typ_ATPase_HD_dom"/>
</dbReference>
<dbReference type="SUPFAM" id="SSF81653">
    <property type="entry name" value="Calcium ATPase, transduction domain A"/>
    <property type="match status" value="1"/>
</dbReference>
<dbReference type="SFLD" id="SFLDS00003">
    <property type="entry name" value="Haloacid_Dehalogenase"/>
    <property type="match status" value="1"/>
</dbReference>
<dbReference type="GO" id="GO:0005886">
    <property type="term" value="C:plasma membrane"/>
    <property type="evidence" value="ECO:0007669"/>
    <property type="project" value="UniProtKB-SubCell"/>
</dbReference>
<dbReference type="GO" id="GO:0016887">
    <property type="term" value="F:ATP hydrolysis activity"/>
    <property type="evidence" value="ECO:0007669"/>
    <property type="project" value="InterPro"/>
</dbReference>
<dbReference type="InterPro" id="IPR027256">
    <property type="entry name" value="P-typ_ATPase_IB"/>
</dbReference>
<dbReference type="InterPro" id="IPR018303">
    <property type="entry name" value="ATPase_P-typ_P_site"/>
</dbReference>